<comment type="subcellular location">
    <subcellularLocation>
        <location evidence="1">Cell membrane</location>
    </subcellularLocation>
</comment>
<dbReference type="GO" id="GO:0005524">
    <property type="term" value="F:ATP binding"/>
    <property type="evidence" value="ECO:0007669"/>
    <property type="project" value="InterPro"/>
</dbReference>
<dbReference type="InterPro" id="IPR001245">
    <property type="entry name" value="Ser-Thr/Tyr_kinase_cat_dom"/>
</dbReference>
<dbReference type="Proteomes" id="UP000008694">
    <property type="component" value="Unassembled WGS sequence"/>
</dbReference>
<dbReference type="EMBL" id="GL348718">
    <property type="protein sequence ID" value="EFH50519.1"/>
    <property type="molecule type" value="Genomic_DNA"/>
</dbReference>
<reference evidence="5" key="1">
    <citation type="journal article" date="2011" name="Nat. Genet.">
        <title>The Arabidopsis lyrata genome sequence and the basis of rapid genome size change.</title>
        <authorList>
            <person name="Hu T.T."/>
            <person name="Pattyn P."/>
            <person name="Bakker E.G."/>
            <person name="Cao J."/>
            <person name="Cheng J.-F."/>
            <person name="Clark R.M."/>
            <person name="Fahlgren N."/>
            <person name="Fawcett J.A."/>
            <person name="Grimwood J."/>
            <person name="Gundlach H."/>
            <person name="Haberer G."/>
            <person name="Hollister J.D."/>
            <person name="Ossowski S."/>
            <person name="Ottilar R.P."/>
            <person name="Salamov A.A."/>
            <person name="Schneeberger K."/>
            <person name="Spannagl M."/>
            <person name="Wang X."/>
            <person name="Yang L."/>
            <person name="Nasrallah M.E."/>
            <person name="Bergelson J."/>
            <person name="Carrington J.C."/>
            <person name="Gaut B.S."/>
            <person name="Schmutz J."/>
            <person name="Mayer K.F.X."/>
            <person name="Van de Peer Y."/>
            <person name="Grigoriev I.V."/>
            <person name="Nordborg M."/>
            <person name="Weigel D."/>
            <person name="Guo Y.-L."/>
        </authorList>
    </citation>
    <scope>NUCLEOTIDE SEQUENCE [LARGE SCALE GENOMIC DNA]</scope>
    <source>
        <strain evidence="5">cv. MN47</strain>
    </source>
</reference>
<name>D7M3Z0_ARALL</name>
<dbReference type="PROSITE" id="PS50011">
    <property type="entry name" value="PROTEIN_KINASE_DOM"/>
    <property type="match status" value="1"/>
</dbReference>
<protein>
    <recommendedName>
        <fullName evidence="3">Protein kinase domain-containing protein</fullName>
    </recommendedName>
</protein>
<proteinExistence type="predicted"/>
<dbReference type="PANTHER" id="PTHR45621">
    <property type="entry name" value="OS01G0588500 PROTEIN-RELATED"/>
    <property type="match status" value="1"/>
</dbReference>
<feature type="domain" description="Protein kinase" evidence="3">
    <location>
        <begin position="1"/>
        <end position="188"/>
    </location>
</feature>
<dbReference type="GO" id="GO:0004672">
    <property type="term" value="F:protein kinase activity"/>
    <property type="evidence" value="ECO:0007669"/>
    <property type="project" value="InterPro"/>
</dbReference>
<organism evidence="5">
    <name type="scientific">Arabidopsis lyrata subsp. lyrata</name>
    <name type="common">Lyre-leaved rock-cress</name>
    <dbReference type="NCBI Taxonomy" id="81972"/>
    <lineage>
        <taxon>Eukaryota</taxon>
        <taxon>Viridiplantae</taxon>
        <taxon>Streptophyta</taxon>
        <taxon>Embryophyta</taxon>
        <taxon>Tracheophyta</taxon>
        <taxon>Spermatophyta</taxon>
        <taxon>Magnoliopsida</taxon>
        <taxon>eudicotyledons</taxon>
        <taxon>Gunneridae</taxon>
        <taxon>Pentapetalae</taxon>
        <taxon>rosids</taxon>
        <taxon>malvids</taxon>
        <taxon>Brassicales</taxon>
        <taxon>Brassicaceae</taxon>
        <taxon>Camelineae</taxon>
        <taxon>Arabidopsis</taxon>
    </lineage>
</organism>
<evidence type="ECO:0000313" key="4">
    <source>
        <dbReference type="EMBL" id="EFH50519.1"/>
    </source>
</evidence>
<dbReference type="InterPro" id="IPR050823">
    <property type="entry name" value="Plant_Ser_Thr_Prot_Kinase"/>
</dbReference>
<sequence>MTYDRNTLFIVSEYFPNGKLERHIYRVHINITKTPPKSLPWATRLKISIGVAQGLAFFHSRKNTGLYRGNLTPVKILLDSFKDTKFYQFCNYHIHAGMRIACDVYSFGVILLEILTGLEITRINLAKQVIRDDKVFMAEVIDLDLENIYPYEEGRPMYKIIKKCLKRHPYKRPLMQQVLDNLNAIAQI</sequence>
<dbReference type="InterPro" id="IPR011009">
    <property type="entry name" value="Kinase-like_dom_sf"/>
</dbReference>
<dbReference type="Pfam" id="PF07714">
    <property type="entry name" value="PK_Tyr_Ser-Thr"/>
    <property type="match status" value="1"/>
</dbReference>
<dbReference type="GO" id="GO:0005886">
    <property type="term" value="C:plasma membrane"/>
    <property type="evidence" value="ECO:0007669"/>
    <property type="project" value="UniProtKB-SubCell"/>
</dbReference>
<accession>D7M3Z0</accession>
<keyword evidence="5" id="KW-1185">Reference proteome</keyword>
<evidence type="ECO:0000313" key="5">
    <source>
        <dbReference type="Proteomes" id="UP000008694"/>
    </source>
</evidence>
<evidence type="ECO:0000259" key="3">
    <source>
        <dbReference type="PROSITE" id="PS50011"/>
    </source>
</evidence>
<dbReference type="Gene3D" id="1.10.510.10">
    <property type="entry name" value="Transferase(Phosphotransferase) domain 1"/>
    <property type="match status" value="2"/>
</dbReference>
<dbReference type="SUPFAM" id="SSF56112">
    <property type="entry name" value="Protein kinase-like (PK-like)"/>
    <property type="match status" value="1"/>
</dbReference>
<evidence type="ECO:0000256" key="2">
    <source>
        <dbReference type="ARBA" id="ARBA00022475"/>
    </source>
</evidence>
<keyword evidence="2" id="KW-1003">Cell membrane</keyword>
<evidence type="ECO:0000256" key="1">
    <source>
        <dbReference type="ARBA" id="ARBA00004236"/>
    </source>
</evidence>
<dbReference type="HOGENOM" id="CLU_000288_21_4_1"/>
<keyword evidence="2" id="KW-0472">Membrane</keyword>
<gene>
    <name evidence="4" type="ORF">ARALYDRAFT_910601</name>
</gene>
<dbReference type="eggNOG" id="KOG1187">
    <property type="taxonomic scope" value="Eukaryota"/>
</dbReference>
<dbReference type="AlphaFoldDB" id="D7M3Z0"/>
<dbReference type="InterPro" id="IPR000719">
    <property type="entry name" value="Prot_kinase_dom"/>
</dbReference>
<dbReference type="Gramene" id="scaffold_602658.1">
    <property type="protein sequence ID" value="scaffold_602658.1"/>
    <property type="gene ID" value="scaffold_602658.1"/>
</dbReference>
<dbReference type="STRING" id="81972.D7M3Z0"/>